<dbReference type="Gene3D" id="2.60.120.260">
    <property type="entry name" value="Galactose-binding domain-like"/>
    <property type="match status" value="1"/>
</dbReference>
<accession>V4AKX2</accession>
<dbReference type="KEGG" id="lgi:LOTGIDRAFT_79782"/>
<reference evidence="2 3" key="1">
    <citation type="journal article" date="2013" name="Nature">
        <title>Insights into bilaterian evolution from three spiralian genomes.</title>
        <authorList>
            <person name="Simakov O."/>
            <person name="Marletaz F."/>
            <person name="Cho S.J."/>
            <person name="Edsinger-Gonzales E."/>
            <person name="Havlak P."/>
            <person name="Hellsten U."/>
            <person name="Kuo D.H."/>
            <person name="Larsson T."/>
            <person name="Lv J."/>
            <person name="Arendt D."/>
            <person name="Savage R."/>
            <person name="Osoegawa K."/>
            <person name="de Jong P."/>
            <person name="Grimwood J."/>
            <person name="Chapman J.A."/>
            <person name="Shapiro H."/>
            <person name="Aerts A."/>
            <person name="Otillar R.P."/>
            <person name="Terry A.Y."/>
            <person name="Boore J.L."/>
            <person name="Grigoriev I.V."/>
            <person name="Lindberg D.R."/>
            <person name="Seaver E.C."/>
            <person name="Weisblat D.A."/>
            <person name="Putnam N.H."/>
            <person name="Rokhsar D.S."/>
        </authorList>
    </citation>
    <scope>NUCLEOTIDE SEQUENCE [LARGE SCALE GENOMIC DNA]</scope>
</reference>
<evidence type="ECO:0000259" key="1">
    <source>
        <dbReference type="PROSITE" id="PS50022"/>
    </source>
</evidence>
<dbReference type="RefSeq" id="XP_009051352.1">
    <property type="nucleotide sequence ID" value="XM_009053104.1"/>
</dbReference>
<dbReference type="OMA" id="GCHERFA"/>
<dbReference type="PROSITE" id="PS50022">
    <property type="entry name" value="FA58C_3"/>
    <property type="match status" value="1"/>
</dbReference>
<feature type="non-terminal residue" evidence="2">
    <location>
        <position position="1"/>
    </location>
</feature>
<dbReference type="Proteomes" id="UP000030746">
    <property type="component" value="Unassembled WGS sequence"/>
</dbReference>
<dbReference type="HOGENOM" id="CLU_2645042_0_0_1"/>
<sequence>CISNGPLGMITGSIHDWQITASSTYPQNWDKGCHEKYARVYLPNKYGWCAKYKSSSEWLQVDLGVAARVS</sequence>
<proteinExistence type="predicted"/>
<organism evidence="2 3">
    <name type="scientific">Lottia gigantea</name>
    <name type="common">Giant owl limpet</name>
    <dbReference type="NCBI Taxonomy" id="225164"/>
    <lineage>
        <taxon>Eukaryota</taxon>
        <taxon>Metazoa</taxon>
        <taxon>Spiralia</taxon>
        <taxon>Lophotrochozoa</taxon>
        <taxon>Mollusca</taxon>
        <taxon>Gastropoda</taxon>
        <taxon>Patellogastropoda</taxon>
        <taxon>Lottioidea</taxon>
        <taxon>Lottiidae</taxon>
        <taxon>Lottia</taxon>
    </lineage>
</organism>
<dbReference type="InterPro" id="IPR000421">
    <property type="entry name" value="FA58C"/>
</dbReference>
<protein>
    <recommendedName>
        <fullName evidence="1">F5/8 type C domain-containing protein</fullName>
    </recommendedName>
</protein>
<dbReference type="EMBL" id="KB201304">
    <property type="protein sequence ID" value="ESO97792.1"/>
    <property type="molecule type" value="Genomic_DNA"/>
</dbReference>
<dbReference type="CTD" id="20252425"/>
<evidence type="ECO:0000313" key="3">
    <source>
        <dbReference type="Proteomes" id="UP000030746"/>
    </source>
</evidence>
<evidence type="ECO:0000313" key="2">
    <source>
        <dbReference type="EMBL" id="ESO97792.1"/>
    </source>
</evidence>
<name>V4AKX2_LOTGI</name>
<dbReference type="InterPro" id="IPR008979">
    <property type="entry name" value="Galactose-bd-like_sf"/>
</dbReference>
<keyword evidence="3" id="KW-1185">Reference proteome</keyword>
<dbReference type="SUPFAM" id="SSF49785">
    <property type="entry name" value="Galactose-binding domain-like"/>
    <property type="match status" value="1"/>
</dbReference>
<dbReference type="GeneID" id="20252425"/>
<dbReference type="AlphaFoldDB" id="V4AKX2"/>
<feature type="domain" description="F5/8 type C" evidence="1">
    <location>
        <begin position="1"/>
        <end position="70"/>
    </location>
</feature>
<dbReference type="OrthoDB" id="6262482at2759"/>
<feature type="non-terminal residue" evidence="2">
    <location>
        <position position="70"/>
    </location>
</feature>
<gene>
    <name evidence="2" type="ORF">LOTGIDRAFT_79782</name>
</gene>